<dbReference type="InterPro" id="IPR006264">
    <property type="entry name" value="EPSP_synthase"/>
</dbReference>
<dbReference type="CDD" id="cd01556">
    <property type="entry name" value="EPSP_synthase"/>
    <property type="match status" value="1"/>
</dbReference>
<dbReference type="GO" id="GO:0009423">
    <property type="term" value="P:chorismate biosynthetic process"/>
    <property type="evidence" value="ECO:0007669"/>
    <property type="project" value="UniProtKB-UniRule"/>
</dbReference>
<organism evidence="10 11">
    <name type="scientific">Leptospira ryugenii</name>
    <dbReference type="NCBI Taxonomy" id="1917863"/>
    <lineage>
        <taxon>Bacteria</taxon>
        <taxon>Pseudomonadati</taxon>
        <taxon>Spirochaetota</taxon>
        <taxon>Spirochaetia</taxon>
        <taxon>Leptospirales</taxon>
        <taxon>Leptospiraceae</taxon>
        <taxon>Leptospira</taxon>
    </lineage>
</organism>
<sequence length="427" mass="46717">MLQTKLNISRKMTVSVPGDKSISHRTVLFCALSEGTSEIHGFLEGEDPKHTLSAFAALGLQYEQKAPGSYRIQSPGKKNLRSPKSELDFGNAGTGIRLSAGLLSGLPGIQAVLTGDASLQKRPMARIIDPIRAMGGQIRSVHGNGQAPLEVKGSQLQAYTYKSPIASAQIKSALVFASLASDISLEYEEPELSRDHTENMISFLGGKIEYRSPLRFRIEGPYKFSSAAYQVPRDLSSASFFLVLALCAKGEPTLIPNVGLNPSRIGVLTVLKRMNGKIEIQNQRKECGEIVGDLLVYPSHLQKIEIEEALIPSIIDEIPILTIAGLFSEGGFSIRHAKELRAKESDRIHAMVKNLQTLGITVEEYEDGYAFGEVSQIKTGSIDTFMDHRIAMSFSILAKLADVNLSIDDVSWVDTSFPGFFQILKEF</sequence>
<dbReference type="Pfam" id="PF00275">
    <property type="entry name" value="EPSP_synthase"/>
    <property type="match status" value="1"/>
</dbReference>
<feature type="binding site" evidence="8">
    <location>
        <position position="25"/>
    </location>
    <ligand>
        <name>3-phosphoshikimate</name>
        <dbReference type="ChEBI" id="CHEBI:145989"/>
    </ligand>
</feature>
<dbReference type="AlphaFoldDB" id="A0A2P2E1F5"/>
<dbReference type="GO" id="GO:0005737">
    <property type="term" value="C:cytoplasm"/>
    <property type="evidence" value="ECO:0007669"/>
    <property type="project" value="UniProtKB-SubCell"/>
</dbReference>
<name>A0A2P2E1F5_9LEPT</name>
<dbReference type="FunFam" id="3.65.10.10:FF:000005">
    <property type="entry name" value="3-phosphoshikimate 1-carboxyvinyltransferase"/>
    <property type="match status" value="1"/>
</dbReference>
<dbReference type="HAMAP" id="MF_00210">
    <property type="entry name" value="EPSP_synth"/>
    <property type="match status" value="1"/>
</dbReference>
<comment type="function">
    <text evidence="8">Catalyzes the transfer of the enolpyruvyl moiety of phosphoenolpyruvate (PEP) to the 5-hydroxyl of shikimate-3-phosphate (S3P) to produce enolpyruvyl shikimate-3-phosphate and inorganic phosphate.</text>
</comment>
<keyword evidence="6 8" id="KW-0057">Aromatic amino acid biosynthesis</keyword>
<feature type="binding site" evidence="8">
    <location>
        <position position="167"/>
    </location>
    <ligand>
        <name>3-phosphoshikimate</name>
        <dbReference type="ChEBI" id="CHEBI:145989"/>
    </ligand>
</feature>
<feature type="binding site" evidence="8">
    <location>
        <position position="20"/>
    </location>
    <ligand>
        <name>phosphoenolpyruvate</name>
        <dbReference type="ChEBI" id="CHEBI:58702"/>
    </ligand>
</feature>
<comment type="catalytic activity">
    <reaction evidence="7">
        <text>3-phosphoshikimate + phosphoenolpyruvate = 5-O-(1-carboxyvinyl)-3-phosphoshikimate + phosphate</text>
        <dbReference type="Rhea" id="RHEA:21256"/>
        <dbReference type="ChEBI" id="CHEBI:43474"/>
        <dbReference type="ChEBI" id="CHEBI:57701"/>
        <dbReference type="ChEBI" id="CHEBI:58702"/>
        <dbReference type="ChEBI" id="CHEBI:145989"/>
        <dbReference type="EC" id="2.5.1.19"/>
    </reaction>
    <physiologicalReaction direction="left-to-right" evidence="7">
        <dbReference type="Rhea" id="RHEA:21257"/>
    </physiologicalReaction>
</comment>
<evidence type="ECO:0000256" key="5">
    <source>
        <dbReference type="ARBA" id="ARBA00022679"/>
    </source>
</evidence>
<evidence type="ECO:0000313" key="11">
    <source>
        <dbReference type="Proteomes" id="UP000245133"/>
    </source>
</evidence>
<evidence type="ECO:0000256" key="6">
    <source>
        <dbReference type="ARBA" id="ARBA00023141"/>
    </source>
</evidence>
<feature type="binding site" evidence="8">
    <location>
        <position position="343"/>
    </location>
    <ligand>
        <name>3-phosphoshikimate</name>
        <dbReference type="ChEBI" id="CHEBI:145989"/>
    </ligand>
</feature>
<reference evidence="10 11" key="1">
    <citation type="submission" date="2018-02" db="EMBL/GenBank/DDBJ databases">
        <title>Novel Leptospira species isolated from soil and water in Japan.</title>
        <authorList>
            <person name="Nakao R."/>
            <person name="Masuzawa T."/>
        </authorList>
    </citation>
    <scope>NUCLEOTIDE SEQUENCE [LARGE SCALE GENOMIC DNA]</scope>
    <source>
        <strain evidence="10 11">YH101</strain>
    </source>
</reference>
<feature type="binding site" evidence="8">
    <location>
        <position position="389"/>
    </location>
    <ligand>
        <name>phosphoenolpyruvate</name>
        <dbReference type="ChEBI" id="CHEBI:58702"/>
    </ligand>
</feature>
<feature type="binding site" evidence="8">
    <location>
        <position position="316"/>
    </location>
    <ligand>
        <name>3-phosphoshikimate</name>
        <dbReference type="ChEBI" id="CHEBI:145989"/>
    </ligand>
</feature>
<dbReference type="InterPro" id="IPR023193">
    <property type="entry name" value="EPSP_synthase_CS"/>
</dbReference>
<evidence type="ECO:0000256" key="4">
    <source>
        <dbReference type="ARBA" id="ARBA00022605"/>
    </source>
</evidence>
<dbReference type="PROSITE" id="PS00885">
    <property type="entry name" value="EPSP_SYNTHASE_2"/>
    <property type="match status" value="1"/>
</dbReference>
<dbReference type="PANTHER" id="PTHR21090:SF5">
    <property type="entry name" value="PENTAFUNCTIONAL AROM POLYPEPTIDE"/>
    <property type="match status" value="1"/>
</dbReference>
<gene>
    <name evidence="8 10" type="primary">aroA</name>
    <name evidence="10" type="ORF">LPTSP4_22370</name>
</gene>
<evidence type="ECO:0000256" key="3">
    <source>
        <dbReference type="ARBA" id="ARBA00022490"/>
    </source>
</evidence>
<evidence type="ECO:0000256" key="2">
    <source>
        <dbReference type="ARBA" id="ARBA00009948"/>
    </source>
</evidence>
<dbReference type="GO" id="GO:0003866">
    <property type="term" value="F:3-phosphoshikimate 1-carboxyvinyltransferase activity"/>
    <property type="evidence" value="ECO:0007669"/>
    <property type="project" value="UniProtKB-UniRule"/>
</dbReference>
<dbReference type="EC" id="2.5.1.19" evidence="8"/>
<feature type="binding site" evidence="8">
    <location>
        <position position="169"/>
    </location>
    <ligand>
        <name>phosphoenolpyruvate</name>
        <dbReference type="ChEBI" id="CHEBI:58702"/>
    </ligand>
</feature>
<dbReference type="EMBL" id="BFBB01000007">
    <property type="protein sequence ID" value="GBF50710.1"/>
    <property type="molecule type" value="Genomic_DNA"/>
</dbReference>
<evidence type="ECO:0000256" key="7">
    <source>
        <dbReference type="ARBA" id="ARBA00044633"/>
    </source>
</evidence>
<feature type="binding site" evidence="8">
    <location>
        <position position="20"/>
    </location>
    <ligand>
        <name>3-phosphoshikimate</name>
        <dbReference type="ChEBI" id="CHEBI:145989"/>
    </ligand>
</feature>
<evidence type="ECO:0000313" key="10">
    <source>
        <dbReference type="EMBL" id="GBF50710.1"/>
    </source>
</evidence>
<dbReference type="InterPro" id="IPR001986">
    <property type="entry name" value="Enolpyruvate_Tfrase_dom"/>
</dbReference>
<comment type="caution">
    <text evidence="10">The sequence shown here is derived from an EMBL/GenBank/DDBJ whole genome shotgun (WGS) entry which is preliminary data.</text>
</comment>
<dbReference type="Gene3D" id="3.65.10.10">
    <property type="entry name" value="Enolpyruvate transferase domain"/>
    <property type="match status" value="2"/>
</dbReference>
<evidence type="ECO:0000259" key="9">
    <source>
        <dbReference type="Pfam" id="PF00275"/>
    </source>
</evidence>
<feature type="binding site" evidence="8">
    <location>
        <position position="347"/>
    </location>
    <ligand>
        <name>phosphoenolpyruvate</name>
        <dbReference type="ChEBI" id="CHEBI:58702"/>
    </ligand>
</feature>
<dbReference type="NCBIfam" id="TIGR01356">
    <property type="entry name" value="aroA"/>
    <property type="match status" value="1"/>
</dbReference>
<comment type="caution">
    <text evidence="8">Lacks conserved residue(s) required for the propagation of feature annotation.</text>
</comment>
<keyword evidence="4 8" id="KW-0028">Amino-acid biosynthesis</keyword>
<accession>A0A2P2E1F5</accession>
<feature type="binding site" evidence="8">
    <location>
        <position position="122"/>
    </location>
    <ligand>
        <name>phosphoenolpyruvate</name>
        <dbReference type="ChEBI" id="CHEBI:58702"/>
    </ligand>
</feature>
<dbReference type="InterPro" id="IPR013792">
    <property type="entry name" value="RNA3'P_cycl/enolpyr_Trfase_a/b"/>
</dbReference>
<feature type="domain" description="Enolpyruvate transferase" evidence="9">
    <location>
        <begin position="13"/>
        <end position="424"/>
    </location>
</feature>
<evidence type="ECO:0000256" key="1">
    <source>
        <dbReference type="ARBA" id="ARBA00004811"/>
    </source>
</evidence>
<keyword evidence="3 8" id="KW-0963">Cytoplasm</keyword>
<dbReference type="PANTHER" id="PTHR21090">
    <property type="entry name" value="AROM/DEHYDROQUINATE SYNTHASE"/>
    <property type="match status" value="1"/>
</dbReference>
<feature type="active site" description="Proton acceptor" evidence="8">
    <location>
        <position position="316"/>
    </location>
</feature>
<feature type="binding site" evidence="8">
    <location>
        <position position="93"/>
    </location>
    <ligand>
        <name>phosphoenolpyruvate</name>
        <dbReference type="ChEBI" id="CHEBI:58702"/>
    </ligand>
</feature>
<proteinExistence type="inferred from homology"/>
<feature type="binding site" evidence="8">
    <location>
        <position position="169"/>
    </location>
    <ligand>
        <name>3-phosphoshikimate</name>
        <dbReference type="ChEBI" id="CHEBI:145989"/>
    </ligand>
</feature>
<evidence type="ECO:0000256" key="8">
    <source>
        <dbReference type="HAMAP-Rule" id="MF_00210"/>
    </source>
</evidence>
<dbReference type="GO" id="GO:0008652">
    <property type="term" value="P:amino acid biosynthetic process"/>
    <property type="evidence" value="ECO:0007669"/>
    <property type="project" value="UniProtKB-KW"/>
</dbReference>
<dbReference type="OrthoDB" id="9809920at2"/>
<dbReference type="Proteomes" id="UP000245133">
    <property type="component" value="Unassembled WGS sequence"/>
</dbReference>
<dbReference type="RefSeq" id="WP_108976678.1">
    <property type="nucleotide sequence ID" value="NZ_BFBB01000007.1"/>
</dbReference>
<dbReference type="InterPro" id="IPR036968">
    <property type="entry name" value="Enolpyruvate_Tfrase_sf"/>
</dbReference>
<feature type="binding site" evidence="8">
    <location>
        <position position="21"/>
    </location>
    <ligand>
        <name>3-phosphoshikimate</name>
        <dbReference type="ChEBI" id="CHEBI:145989"/>
    </ligand>
</feature>
<comment type="similarity">
    <text evidence="2 8">Belongs to the EPSP synthase family.</text>
</comment>
<comment type="subunit">
    <text evidence="8">Monomer.</text>
</comment>
<protein>
    <recommendedName>
        <fullName evidence="8">3-phosphoshikimate 1-carboxyvinyltransferase</fullName>
        <ecNumber evidence="8">2.5.1.19</ecNumber>
    </recommendedName>
    <alternativeName>
        <fullName evidence="8">5-enolpyruvylshikimate-3-phosphate synthase</fullName>
        <shortName evidence="8">EPSP synthase</shortName>
        <shortName evidence="8">EPSPS</shortName>
    </alternativeName>
</protein>
<dbReference type="GO" id="GO:0009073">
    <property type="term" value="P:aromatic amino acid family biosynthetic process"/>
    <property type="evidence" value="ECO:0007669"/>
    <property type="project" value="UniProtKB-KW"/>
</dbReference>
<dbReference type="PIRSF" id="PIRSF000505">
    <property type="entry name" value="EPSPS"/>
    <property type="match status" value="1"/>
</dbReference>
<dbReference type="UniPathway" id="UPA00053">
    <property type="reaction ID" value="UER00089"/>
</dbReference>
<dbReference type="SUPFAM" id="SSF55205">
    <property type="entry name" value="EPT/RTPC-like"/>
    <property type="match status" value="1"/>
</dbReference>
<keyword evidence="5 8" id="KW-0808">Transferase</keyword>
<comment type="subcellular location">
    <subcellularLocation>
        <location evidence="8">Cytoplasm</location>
    </subcellularLocation>
</comment>
<comment type="pathway">
    <text evidence="1 8">Metabolic intermediate biosynthesis; chorismate biosynthesis; chorismate from D-erythrose 4-phosphate and phosphoenolpyruvate: step 6/7.</text>
</comment>
<keyword evidence="11" id="KW-1185">Reference proteome</keyword>